<dbReference type="CDD" id="cd00603">
    <property type="entry name" value="IPT_PCSR"/>
    <property type="match status" value="1"/>
</dbReference>
<evidence type="ECO:0000256" key="11">
    <source>
        <dbReference type="SAM" id="MobiDB-lite"/>
    </source>
</evidence>
<gene>
    <name evidence="14" type="ORF">CYMTET_56621</name>
</gene>
<dbReference type="GO" id="GO:0008373">
    <property type="term" value="F:sialyltransferase activity"/>
    <property type="evidence" value="ECO:0007669"/>
    <property type="project" value="InterPro"/>
</dbReference>
<reference evidence="14 15" key="1">
    <citation type="journal article" date="2015" name="Genome Biol. Evol.">
        <title>Comparative Genomics of a Bacterivorous Green Alga Reveals Evolutionary Causalities and Consequences of Phago-Mixotrophic Mode of Nutrition.</title>
        <authorList>
            <person name="Burns J.A."/>
            <person name="Paasch A."/>
            <person name="Narechania A."/>
            <person name="Kim E."/>
        </authorList>
    </citation>
    <scope>NUCLEOTIDE SEQUENCE [LARGE SCALE GENOMIC DNA]</scope>
    <source>
        <strain evidence="14 15">PLY_AMNH</strain>
    </source>
</reference>
<dbReference type="Pfam" id="PF01833">
    <property type="entry name" value="TIG"/>
    <property type="match status" value="1"/>
</dbReference>
<dbReference type="Gene3D" id="2.60.40.10">
    <property type="entry name" value="Immunoglobulins"/>
    <property type="match status" value="1"/>
</dbReference>
<feature type="domain" description="IPT/TIG" evidence="13">
    <location>
        <begin position="132"/>
        <end position="220"/>
    </location>
</feature>
<dbReference type="InterPro" id="IPR013783">
    <property type="entry name" value="Ig-like_fold"/>
</dbReference>
<feature type="region of interest" description="Disordered" evidence="11">
    <location>
        <begin position="62"/>
        <end position="100"/>
    </location>
</feature>
<name>A0AAE0BC14_9CHLO</name>
<comment type="caution">
    <text evidence="14">The sequence shown here is derived from an EMBL/GenBank/DDBJ whole genome shotgun (WGS) entry which is preliminary data.</text>
</comment>
<comment type="similarity">
    <text evidence="2">Belongs to the glycosyltransferase 29 family.</text>
</comment>
<feature type="transmembrane region" description="Helical" evidence="12">
    <location>
        <begin position="21"/>
        <end position="39"/>
    </location>
</feature>
<evidence type="ECO:0000256" key="2">
    <source>
        <dbReference type="ARBA" id="ARBA00006003"/>
    </source>
</evidence>
<dbReference type="InterPro" id="IPR038578">
    <property type="entry name" value="GT29-like_sf"/>
</dbReference>
<proteinExistence type="inferred from homology"/>
<keyword evidence="10" id="KW-0325">Glycoprotein</keyword>
<keyword evidence="7 12" id="KW-1133">Transmembrane helix</keyword>
<evidence type="ECO:0000313" key="14">
    <source>
        <dbReference type="EMBL" id="KAK3233052.1"/>
    </source>
</evidence>
<accession>A0AAE0BC14</accession>
<dbReference type="SUPFAM" id="SSF81296">
    <property type="entry name" value="E set domains"/>
    <property type="match status" value="1"/>
</dbReference>
<evidence type="ECO:0000256" key="9">
    <source>
        <dbReference type="ARBA" id="ARBA00023136"/>
    </source>
</evidence>
<evidence type="ECO:0000256" key="12">
    <source>
        <dbReference type="SAM" id="Phobius"/>
    </source>
</evidence>
<dbReference type="InterPro" id="IPR001675">
    <property type="entry name" value="Glyco_trans_29"/>
</dbReference>
<dbReference type="SMART" id="SM00429">
    <property type="entry name" value="IPT"/>
    <property type="match status" value="1"/>
</dbReference>
<evidence type="ECO:0000256" key="5">
    <source>
        <dbReference type="ARBA" id="ARBA00022692"/>
    </source>
</evidence>
<dbReference type="PANTHER" id="PTHR11987">
    <property type="entry name" value="ALPHA-2,8-SIALYLTRANSFERASE"/>
    <property type="match status" value="1"/>
</dbReference>
<evidence type="ECO:0000256" key="1">
    <source>
        <dbReference type="ARBA" id="ARBA00004323"/>
    </source>
</evidence>
<keyword evidence="9 12" id="KW-0472">Membrane</keyword>
<comment type="subcellular location">
    <subcellularLocation>
        <location evidence="1">Golgi apparatus membrane</location>
        <topology evidence="1">Single-pass type II membrane protein</topology>
    </subcellularLocation>
</comment>
<dbReference type="PANTHER" id="PTHR11987:SF36">
    <property type="entry name" value="SIA-ALPHA-2,3-GAL-BETA-1,4-GLCNAC-R:ALPHA 2,8-SIALYLTRANSFERASE"/>
    <property type="match status" value="1"/>
</dbReference>
<dbReference type="Gene3D" id="3.90.1480.20">
    <property type="entry name" value="Glycosyl transferase family 29"/>
    <property type="match status" value="2"/>
</dbReference>
<keyword evidence="8" id="KW-0333">Golgi apparatus</keyword>
<keyword evidence="5 12" id="KW-0812">Transmembrane</keyword>
<dbReference type="CDD" id="cd19952">
    <property type="entry name" value="GT29"/>
    <property type="match status" value="1"/>
</dbReference>
<dbReference type="AlphaFoldDB" id="A0AAE0BC14"/>
<evidence type="ECO:0000259" key="13">
    <source>
        <dbReference type="SMART" id="SM00429"/>
    </source>
</evidence>
<keyword evidence="4" id="KW-0808">Transferase</keyword>
<dbReference type="InterPro" id="IPR050943">
    <property type="entry name" value="Glycosyltr_29_Sialyltrsf"/>
</dbReference>
<evidence type="ECO:0000256" key="3">
    <source>
        <dbReference type="ARBA" id="ARBA00022676"/>
    </source>
</evidence>
<sequence>MPLLMSARASKKAPRSHTHSYTKIIALLIFAYTTVSVFLRASRLELDEENTSIDTRKAVVTTGSALVSRPPRKVTTPSSSPPVSSPTKRSRQPEGSHNAHKLERYISSTETILAIQELAEKEAALLKRPDDPPVVEAILPPHGPRGGGNVVLIRGKNFGEVGSLLQATVNDVPCEETRWLSSEALHCMVPKGSGRSLAVRVLHCSCSALPEVHSKRLAAAKHAKRQQKMDGVRPVYYSYDEDALAGVFTDSPPLNLRLQGVPLQMNRLQLVGNYELHFYSPVTRKQTFYALSPALASTLAKGDIKVKHETCAIVGHSGSLLGSSLGSTIDSNQAVFRVDNSPSAYRYAQDVGRRTTYQVLNHEWAEVLLNYNSEGMPHVARWWLDVATLILWSSSSEKDFIKLKWLYPEASVILLSRDLEAATRGLTATMKDRIEQALNVRTGVDPLSGGGGVSSLLYATMFAIQTCRKVDVYGVFPRCGRHSHRCRYTYWDDSEPSTDERQLREFEQKILIAMHIAGYVNTNTATHGPGKSKSADNSRHLLQSLPDEGSNTSVHSLQPQPRTVSGKCDAKACVPSCSQQGRFVNDSCKCDLVYSGPSCATNKLKDSVDQITHGLKLNFTESGMEHLVMTQVEANFTAPGATEREPVIVLPELLANHSAGMDHYKLDMRMYNQLPSNDSYIFNNIKQRQKRTFGTCALVGNSGSMLYKQYGKAIDDHDVVYRFNQAPVEGYEIHVGARSSHESLNSAWMKKLLETRHHRGNRWNWRKKSTSIVIFEMFDPASFKFKNKDQIAMKDKWWRKSYSRLRNIYPDKNVVVLSPEFMAWSLYLYNQIKVRFQRMGLGAYGGEKPMSGYYAVLFSLQVCDKVDLYGFTPYRDSDRNDLLATHYHYFDGAIPRQHSHSFDLTRYVYQVLSYTYRHFHIHD</sequence>
<dbReference type="Pfam" id="PF00777">
    <property type="entry name" value="Glyco_transf_29"/>
    <property type="match status" value="2"/>
</dbReference>
<evidence type="ECO:0000256" key="7">
    <source>
        <dbReference type="ARBA" id="ARBA00022989"/>
    </source>
</evidence>
<dbReference type="EMBL" id="LGRX02035814">
    <property type="protein sequence ID" value="KAK3233052.1"/>
    <property type="molecule type" value="Genomic_DNA"/>
</dbReference>
<evidence type="ECO:0000256" key="10">
    <source>
        <dbReference type="ARBA" id="ARBA00023180"/>
    </source>
</evidence>
<dbReference type="InterPro" id="IPR014756">
    <property type="entry name" value="Ig_E-set"/>
</dbReference>
<organism evidence="14 15">
    <name type="scientific">Cymbomonas tetramitiformis</name>
    <dbReference type="NCBI Taxonomy" id="36881"/>
    <lineage>
        <taxon>Eukaryota</taxon>
        <taxon>Viridiplantae</taxon>
        <taxon>Chlorophyta</taxon>
        <taxon>Pyramimonadophyceae</taxon>
        <taxon>Pyramimonadales</taxon>
        <taxon>Pyramimonadaceae</taxon>
        <taxon>Cymbomonas</taxon>
    </lineage>
</organism>
<dbReference type="InterPro" id="IPR002909">
    <property type="entry name" value="IPT_dom"/>
</dbReference>
<evidence type="ECO:0000256" key="8">
    <source>
        <dbReference type="ARBA" id="ARBA00023034"/>
    </source>
</evidence>
<evidence type="ECO:0000256" key="6">
    <source>
        <dbReference type="ARBA" id="ARBA00022968"/>
    </source>
</evidence>
<dbReference type="Proteomes" id="UP001190700">
    <property type="component" value="Unassembled WGS sequence"/>
</dbReference>
<keyword evidence="15" id="KW-1185">Reference proteome</keyword>
<keyword evidence="3" id="KW-0328">Glycosyltransferase</keyword>
<evidence type="ECO:0000313" key="15">
    <source>
        <dbReference type="Proteomes" id="UP001190700"/>
    </source>
</evidence>
<protein>
    <submittedName>
        <fullName evidence="14">Glycosyltransferase 29 protein</fullName>
    </submittedName>
</protein>
<keyword evidence="6" id="KW-0735">Signal-anchor</keyword>
<evidence type="ECO:0000256" key="4">
    <source>
        <dbReference type="ARBA" id="ARBA00022679"/>
    </source>
</evidence>
<dbReference type="GO" id="GO:0000139">
    <property type="term" value="C:Golgi membrane"/>
    <property type="evidence" value="ECO:0007669"/>
    <property type="project" value="UniProtKB-SubCell"/>
</dbReference>